<accession>A0ACC0BXT9</accession>
<gene>
    <name evidence="1" type="ORF">M9H77_08395</name>
</gene>
<organism evidence="1 2">
    <name type="scientific">Catharanthus roseus</name>
    <name type="common">Madagascar periwinkle</name>
    <name type="synonym">Vinca rosea</name>
    <dbReference type="NCBI Taxonomy" id="4058"/>
    <lineage>
        <taxon>Eukaryota</taxon>
        <taxon>Viridiplantae</taxon>
        <taxon>Streptophyta</taxon>
        <taxon>Embryophyta</taxon>
        <taxon>Tracheophyta</taxon>
        <taxon>Spermatophyta</taxon>
        <taxon>Magnoliopsida</taxon>
        <taxon>eudicotyledons</taxon>
        <taxon>Gunneridae</taxon>
        <taxon>Pentapetalae</taxon>
        <taxon>asterids</taxon>
        <taxon>lamiids</taxon>
        <taxon>Gentianales</taxon>
        <taxon>Apocynaceae</taxon>
        <taxon>Rauvolfioideae</taxon>
        <taxon>Vinceae</taxon>
        <taxon>Catharanthinae</taxon>
        <taxon>Catharanthus</taxon>
    </lineage>
</organism>
<dbReference type="Proteomes" id="UP001060085">
    <property type="component" value="Linkage Group LG02"/>
</dbReference>
<comment type="caution">
    <text evidence="1">The sequence shown here is derived from an EMBL/GenBank/DDBJ whole genome shotgun (WGS) entry which is preliminary data.</text>
</comment>
<reference evidence="2" key="1">
    <citation type="journal article" date="2023" name="Nat. Plants">
        <title>Single-cell RNA sequencing provides a high-resolution roadmap for understanding the multicellular compartmentation of specialized metabolism.</title>
        <authorList>
            <person name="Sun S."/>
            <person name="Shen X."/>
            <person name="Li Y."/>
            <person name="Li Y."/>
            <person name="Wang S."/>
            <person name="Li R."/>
            <person name="Zhang H."/>
            <person name="Shen G."/>
            <person name="Guo B."/>
            <person name="Wei J."/>
            <person name="Xu J."/>
            <person name="St-Pierre B."/>
            <person name="Chen S."/>
            <person name="Sun C."/>
        </authorList>
    </citation>
    <scope>NUCLEOTIDE SEQUENCE [LARGE SCALE GENOMIC DNA]</scope>
</reference>
<proteinExistence type="predicted"/>
<protein>
    <submittedName>
        <fullName evidence="1">Uncharacterized protein</fullName>
    </submittedName>
</protein>
<keyword evidence="2" id="KW-1185">Reference proteome</keyword>
<dbReference type="EMBL" id="CM044702">
    <property type="protein sequence ID" value="KAI5677445.1"/>
    <property type="molecule type" value="Genomic_DNA"/>
</dbReference>
<evidence type="ECO:0000313" key="1">
    <source>
        <dbReference type="EMBL" id="KAI5677445.1"/>
    </source>
</evidence>
<sequence>MIFNIELVLEVDIHQYEEFVKENMNFENDVDPNTFEEFSKPEEYVDQRNLFAADRIFNSKVELVNWVKETAMKVNMYLIITRYLSSRTSDRQTYIILGCEHGGANKPRTKPVVDDEEEEVQVKRRGPYETKKCGCPFKLKGEQMVINFEDNNVLSDIVVAHPTSIEMMRTWSYVLIMNTTYKTNKLRLMDGFFNRLSIYTFQIICQQRIKKMFVFMSQRRHIDQNLLAKLTELTKDEEVASQFVNGSRKKLLNEIDEQEYLRKLDTLQTKGKSRPNLLHYLFNTWLNPFTHKFVRCWTKSVMHFGVETTNRAESEHSVLKLWLSTCHGDLHIVFLNIDSLIDGQIADIKASLEFSKTKEKFNAKDNQILKMLVGIEAFWKTLEIGICHPSTRQQDMDSEMHSLTDLFHQISTEPISKVREMRHLAKGVLSPVLPEGSGVTLTSPLEVAITKERKKMNSTKRDKSH</sequence>
<name>A0ACC0BXT9_CATRO</name>
<evidence type="ECO:0000313" key="2">
    <source>
        <dbReference type="Proteomes" id="UP001060085"/>
    </source>
</evidence>